<dbReference type="RefSeq" id="WP_127727388.1">
    <property type="nucleotide sequence ID" value="NZ_SACP01000002.1"/>
</dbReference>
<feature type="signal peptide" evidence="2">
    <location>
        <begin position="1"/>
        <end position="27"/>
    </location>
</feature>
<dbReference type="AlphaFoldDB" id="A0A3S2WFL8"/>
<dbReference type="Proteomes" id="UP000286997">
    <property type="component" value="Unassembled WGS sequence"/>
</dbReference>
<feature type="chain" id="PRO_5018621769" description="DUF4440 domain-containing protein" evidence="2">
    <location>
        <begin position="28"/>
        <end position="281"/>
    </location>
</feature>
<organism evidence="3 4">
    <name type="scientific">Methylobacterium oryzihabitans</name>
    <dbReference type="NCBI Taxonomy" id="2499852"/>
    <lineage>
        <taxon>Bacteria</taxon>
        <taxon>Pseudomonadati</taxon>
        <taxon>Pseudomonadota</taxon>
        <taxon>Alphaproteobacteria</taxon>
        <taxon>Hyphomicrobiales</taxon>
        <taxon>Methylobacteriaceae</taxon>
        <taxon>Methylobacterium</taxon>
    </lineage>
</organism>
<keyword evidence="2" id="KW-0732">Signal</keyword>
<comment type="caution">
    <text evidence="3">The sequence shown here is derived from an EMBL/GenBank/DDBJ whole genome shotgun (WGS) entry which is preliminary data.</text>
</comment>
<evidence type="ECO:0000313" key="3">
    <source>
        <dbReference type="EMBL" id="RVU21169.1"/>
    </source>
</evidence>
<evidence type="ECO:0000313" key="4">
    <source>
        <dbReference type="Proteomes" id="UP000286997"/>
    </source>
</evidence>
<keyword evidence="4" id="KW-1185">Reference proteome</keyword>
<feature type="region of interest" description="Disordered" evidence="1">
    <location>
        <begin position="27"/>
        <end position="127"/>
    </location>
</feature>
<evidence type="ECO:0000256" key="2">
    <source>
        <dbReference type="SAM" id="SignalP"/>
    </source>
</evidence>
<reference evidence="3 4" key="1">
    <citation type="submission" date="2019-01" db="EMBL/GenBank/DDBJ databases">
        <authorList>
            <person name="Chen W.-M."/>
        </authorList>
    </citation>
    <scope>NUCLEOTIDE SEQUENCE [LARGE SCALE GENOMIC DNA]</scope>
    <source>
        <strain evidence="3 4">TER-1</strain>
    </source>
</reference>
<gene>
    <name evidence="3" type="ORF">EOE48_03475</name>
</gene>
<dbReference type="OrthoDB" id="1522627at2"/>
<name>A0A3S2WFL8_9HYPH</name>
<dbReference type="EMBL" id="SACP01000002">
    <property type="protein sequence ID" value="RVU21169.1"/>
    <property type="molecule type" value="Genomic_DNA"/>
</dbReference>
<sequence>MPRRLRPTVMLASLLVTTALLPGAAAAQGGNGWVDPPRAGETAKVDTPKVDTPKAEAPKAEALRADPAKPRPEPVQAEAPKADATREAATPQPRAPRHGERLAFEPQRREARRAVEGPRPAPVPVPLPMTVRAAPDGSMRALAAAAQTLNRDYFASISESNGATLGDAPRFYGDSVVFHGRPMSMGALLAEKRRFVARWPERRYRLRPDSVRTACNAELGLCRVQSTVDFSAASPGRGTRSQGTVAVELAVRFVGERPVIVSENSWVMHRERLAGGSPLQP</sequence>
<feature type="compositionally biased region" description="Basic and acidic residues" evidence="1">
    <location>
        <begin position="41"/>
        <end position="72"/>
    </location>
</feature>
<accession>A0A3S2WFL8</accession>
<evidence type="ECO:0008006" key="5">
    <source>
        <dbReference type="Google" id="ProtNLM"/>
    </source>
</evidence>
<protein>
    <recommendedName>
        <fullName evidence="5">DUF4440 domain-containing protein</fullName>
    </recommendedName>
</protein>
<evidence type="ECO:0000256" key="1">
    <source>
        <dbReference type="SAM" id="MobiDB-lite"/>
    </source>
</evidence>
<feature type="compositionally biased region" description="Basic and acidic residues" evidence="1">
    <location>
        <begin position="97"/>
        <end position="116"/>
    </location>
</feature>
<proteinExistence type="predicted"/>